<evidence type="ECO:0000256" key="2">
    <source>
        <dbReference type="ARBA" id="ARBA00022643"/>
    </source>
</evidence>
<dbReference type="InterPro" id="IPR051796">
    <property type="entry name" value="ISF_SsuE-like"/>
</dbReference>
<dbReference type="PANTHER" id="PTHR43278">
    <property type="entry name" value="NAD(P)H-DEPENDENT FMN-CONTAINING OXIDOREDUCTASE YWQN-RELATED"/>
    <property type="match status" value="1"/>
</dbReference>
<evidence type="ECO:0000259" key="3">
    <source>
        <dbReference type="Pfam" id="PF03358"/>
    </source>
</evidence>
<gene>
    <name evidence="4" type="ORF">MNBD_DELTA04-896</name>
</gene>
<protein>
    <submittedName>
        <fullName evidence="4">Iron-sulfur flavoprotein</fullName>
    </submittedName>
</protein>
<evidence type="ECO:0000256" key="1">
    <source>
        <dbReference type="ARBA" id="ARBA00022630"/>
    </source>
</evidence>
<dbReference type="Gene3D" id="3.40.50.360">
    <property type="match status" value="1"/>
</dbReference>
<dbReference type="InterPro" id="IPR005025">
    <property type="entry name" value="FMN_Rdtase-like_dom"/>
</dbReference>
<evidence type="ECO:0000313" key="4">
    <source>
        <dbReference type="EMBL" id="VAW36232.1"/>
    </source>
</evidence>
<dbReference type="GO" id="GO:0016491">
    <property type="term" value="F:oxidoreductase activity"/>
    <property type="evidence" value="ECO:0007669"/>
    <property type="project" value="InterPro"/>
</dbReference>
<dbReference type="AlphaFoldDB" id="A0A3B0VBI1"/>
<dbReference type="Pfam" id="PF03358">
    <property type="entry name" value="FMN_red"/>
    <property type="match status" value="1"/>
</dbReference>
<dbReference type="InterPro" id="IPR029039">
    <property type="entry name" value="Flavoprotein-like_sf"/>
</dbReference>
<accession>A0A3B0VBI1</accession>
<name>A0A3B0VBI1_9ZZZZ</name>
<sequence>MKVLFVLGSPRKGGNTELLLKPVMQGVIDAGSGSELVRAADLDIHPCLACGGCTETGVCVVQDDMQQLYDKIDNADRVVVGSPIYFYGVTAQAKAFIDRCQALWSRKYLLGKRQAGKTVRKGYFVGVAATMGERVFEGAIMTVRYGLDAMDFSYAGELLVRGADKKGEVAQFTGDLERAYRFGHDMVID</sequence>
<reference evidence="4" key="1">
    <citation type="submission" date="2018-06" db="EMBL/GenBank/DDBJ databases">
        <authorList>
            <person name="Zhirakovskaya E."/>
        </authorList>
    </citation>
    <scope>NUCLEOTIDE SEQUENCE</scope>
</reference>
<dbReference type="EMBL" id="UOEY01000022">
    <property type="protein sequence ID" value="VAW36232.1"/>
    <property type="molecule type" value="Genomic_DNA"/>
</dbReference>
<proteinExistence type="predicted"/>
<organism evidence="4">
    <name type="scientific">hydrothermal vent metagenome</name>
    <dbReference type="NCBI Taxonomy" id="652676"/>
    <lineage>
        <taxon>unclassified sequences</taxon>
        <taxon>metagenomes</taxon>
        <taxon>ecological metagenomes</taxon>
    </lineage>
</organism>
<dbReference type="SUPFAM" id="SSF52218">
    <property type="entry name" value="Flavoproteins"/>
    <property type="match status" value="1"/>
</dbReference>
<keyword evidence="2" id="KW-0288">FMN</keyword>
<feature type="domain" description="NADPH-dependent FMN reductase-like" evidence="3">
    <location>
        <begin position="1"/>
        <end position="112"/>
    </location>
</feature>
<keyword evidence="1" id="KW-0285">Flavoprotein</keyword>
<dbReference type="PANTHER" id="PTHR43278:SF2">
    <property type="entry name" value="IRON-SULFUR FLAVOPROTEIN"/>
    <property type="match status" value="1"/>
</dbReference>